<keyword evidence="2" id="KW-0238">DNA-binding</keyword>
<accession>A0A956NCU0</accession>
<proteinExistence type="predicted"/>
<reference evidence="2" key="2">
    <citation type="journal article" date="2021" name="Microbiome">
        <title>Successional dynamics and alternative stable states in a saline activated sludge microbial community over 9 years.</title>
        <authorList>
            <person name="Wang Y."/>
            <person name="Ye J."/>
            <person name="Ju F."/>
            <person name="Liu L."/>
            <person name="Boyd J.A."/>
            <person name="Deng Y."/>
            <person name="Parks D.H."/>
            <person name="Jiang X."/>
            <person name="Yin X."/>
            <person name="Woodcroft B.J."/>
            <person name="Tyson G.W."/>
            <person name="Hugenholtz P."/>
            <person name="Polz M.F."/>
            <person name="Zhang T."/>
        </authorList>
    </citation>
    <scope>NUCLEOTIDE SEQUENCE</scope>
    <source>
        <strain evidence="2">HKST-UBA02</strain>
    </source>
</reference>
<dbReference type="GO" id="GO:0003677">
    <property type="term" value="F:DNA binding"/>
    <property type="evidence" value="ECO:0007669"/>
    <property type="project" value="UniProtKB-KW"/>
</dbReference>
<feature type="domain" description="Helix-turn-helix" evidence="1">
    <location>
        <begin position="82"/>
        <end position="131"/>
    </location>
</feature>
<gene>
    <name evidence="2" type="ORF">KDA27_11500</name>
</gene>
<evidence type="ECO:0000313" key="2">
    <source>
        <dbReference type="EMBL" id="MCA9756417.1"/>
    </source>
</evidence>
<sequence length="153" mass="17158">MTATQDATRDPVLPTEEEANKAKEWYRILESMAARKSLRVMVEGAPEPEVELPEVAVALLLRILEETAKGNAVTVMPYHAELTTQQAADILNVSHPFFVKLLEDGVLPLHRVGTDRRVRFQDVMAYRNEQRSAARRALDELASEAQDLGIGYE</sequence>
<dbReference type="InterPro" id="IPR010093">
    <property type="entry name" value="SinI_DNA-bd"/>
</dbReference>
<dbReference type="InterPro" id="IPR041657">
    <property type="entry name" value="HTH_17"/>
</dbReference>
<comment type="caution">
    <text evidence="2">The sequence shown here is derived from an EMBL/GenBank/DDBJ whole genome shotgun (WGS) entry which is preliminary data.</text>
</comment>
<organism evidence="2 3">
    <name type="scientific">Eiseniibacteriota bacterium</name>
    <dbReference type="NCBI Taxonomy" id="2212470"/>
    <lineage>
        <taxon>Bacteria</taxon>
        <taxon>Candidatus Eiseniibacteriota</taxon>
    </lineage>
</organism>
<dbReference type="EMBL" id="JAGQHS010000052">
    <property type="protein sequence ID" value="MCA9756417.1"/>
    <property type="molecule type" value="Genomic_DNA"/>
</dbReference>
<protein>
    <submittedName>
        <fullName evidence="2">Excisionase family DNA-binding protein</fullName>
    </submittedName>
</protein>
<evidence type="ECO:0000259" key="1">
    <source>
        <dbReference type="Pfam" id="PF12728"/>
    </source>
</evidence>
<name>A0A956NCU0_UNCEI</name>
<dbReference type="NCBIfam" id="TIGR01764">
    <property type="entry name" value="excise"/>
    <property type="match status" value="1"/>
</dbReference>
<dbReference type="Proteomes" id="UP000739538">
    <property type="component" value="Unassembled WGS sequence"/>
</dbReference>
<dbReference type="AlphaFoldDB" id="A0A956NCU0"/>
<evidence type="ECO:0000313" key="3">
    <source>
        <dbReference type="Proteomes" id="UP000739538"/>
    </source>
</evidence>
<reference evidence="2" key="1">
    <citation type="submission" date="2020-04" db="EMBL/GenBank/DDBJ databases">
        <authorList>
            <person name="Zhang T."/>
        </authorList>
    </citation>
    <scope>NUCLEOTIDE SEQUENCE</scope>
    <source>
        <strain evidence="2">HKST-UBA02</strain>
    </source>
</reference>
<dbReference type="Pfam" id="PF12728">
    <property type="entry name" value="HTH_17"/>
    <property type="match status" value="1"/>
</dbReference>